<dbReference type="AlphaFoldDB" id="A0A6J1LQ42"/>
<accession>A0A6J1LQ42</accession>
<dbReference type="Gene3D" id="3.90.1200.10">
    <property type="match status" value="1"/>
</dbReference>
<dbReference type="InterPro" id="IPR004119">
    <property type="entry name" value="EcKL"/>
</dbReference>
<evidence type="ECO:0000259" key="1">
    <source>
        <dbReference type="SMART" id="SM00587"/>
    </source>
</evidence>
<protein>
    <submittedName>
        <fullName evidence="3">Uncharacterized protein LOC111595996</fullName>
    </submittedName>
</protein>
<dbReference type="InterPro" id="IPR015897">
    <property type="entry name" value="CHK_kinase-like"/>
</dbReference>
<dbReference type="OMA" id="SDFWINN"/>
<dbReference type="SMART" id="SM00587">
    <property type="entry name" value="CHK"/>
    <property type="match status" value="1"/>
</dbReference>
<dbReference type="OrthoDB" id="191037at2759"/>
<reference evidence="3" key="1">
    <citation type="submission" date="2025-08" db="UniProtKB">
        <authorList>
            <consortium name="RefSeq"/>
        </authorList>
    </citation>
    <scope>IDENTIFICATION</scope>
    <source>
        <strain evidence="3">15085-1641.00</strain>
        <tissue evidence="3">Whole body</tissue>
    </source>
</reference>
<evidence type="ECO:0000313" key="2">
    <source>
        <dbReference type="Proteomes" id="UP000504633"/>
    </source>
</evidence>
<dbReference type="InterPro" id="IPR011009">
    <property type="entry name" value="Kinase-like_dom_sf"/>
</dbReference>
<name>A0A6J1LQ42_DROHY</name>
<dbReference type="KEGG" id="dhe:111595996"/>
<dbReference type="Proteomes" id="UP000504633">
    <property type="component" value="Unplaced"/>
</dbReference>
<dbReference type="PANTHER" id="PTHR11012:SF55">
    <property type="entry name" value="BHLH DOMAIN-CONTAINING PROTEIN"/>
    <property type="match status" value="1"/>
</dbReference>
<dbReference type="PANTHER" id="PTHR11012">
    <property type="entry name" value="PROTEIN KINASE-LIKE DOMAIN-CONTAINING"/>
    <property type="match status" value="1"/>
</dbReference>
<proteinExistence type="predicted"/>
<dbReference type="SUPFAM" id="SSF56112">
    <property type="entry name" value="Protein kinase-like (PK-like)"/>
    <property type="match status" value="1"/>
</dbReference>
<sequence>MSNLPIIKELGQVIKPALNGASLHSYEVANLTQPGENYGSVLISIRALVQGADGTLFNKRLVAKVPPTDPKYWKFIQPERTCLAENAIYEVLAPELIALQEEAGIPDNMQFDGFAKYFGSRISLTPSSKIVDKDAILILDDLRDENYVPGQRLRPFDLSHTHLSLRYMAQFHALTIALRVKKPDVFQKKVRPFFDKFDWHAAEPEAKATMIAETLADIKAATNNDQNAIRTIMKLSTEFFTFLASPPIENNPFNTVIHSDMWTMNLMFKYDPSGQPTQLKLIDFQTAQFDSVVHDLIAFLFTSVSTRILEDNYHSLLTFYFNAFIDTLLKVGVNSNAYSYEAFLAELKRIAYIQVPHAIFMTRFILAEQVNGSANALELHEVLKGTNSNRVHSKLIEILRLAHKFEILFLE</sequence>
<feature type="domain" description="CHK kinase-like" evidence="1">
    <location>
        <begin position="137"/>
        <end position="330"/>
    </location>
</feature>
<gene>
    <name evidence="3" type="primary">LOC111595996</name>
</gene>
<organism evidence="2 3">
    <name type="scientific">Drosophila hydei</name>
    <name type="common">Fruit fly</name>
    <dbReference type="NCBI Taxonomy" id="7224"/>
    <lineage>
        <taxon>Eukaryota</taxon>
        <taxon>Metazoa</taxon>
        <taxon>Ecdysozoa</taxon>
        <taxon>Arthropoda</taxon>
        <taxon>Hexapoda</taxon>
        <taxon>Insecta</taxon>
        <taxon>Pterygota</taxon>
        <taxon>Neoptera</taxon>
        <taxon>Endopterygota</taxon>
        <taxon>Diptera</taxon>
        <taxon>Brachycera</taxon>
        <taxon>Muscomorpha</taxon>
        <taxon>Ephydroidea</taxon>
        <taxon>Drosophilidae</taxon>
        <taxon>Drosophila</taxon>
    </lineage>
</organism>
<keyword evidence="2" id="KW-1185">Reference proteome</keyword>
<dbReference type="Pfam" id="PF02958">
    <property type="entry name" value="EcKL"/>
    <property type="match status" value="1"/>
</dbReference>
<dbReference type="RefSeq" id="XP_023165763.1">
    <property type="nucleotide sequence ID" value="XM_023309995.2"/>
</dbReference>
<evidence type="ECO:0000313" key="3">
    <source>
        <dbReference type="RefSeq" id="XP_023165763.1"/>
    </source>
</evidence>
<dbReference type="GeneID" id="111595996"/>